<sequence length="1464" mass="163858">MLLAETFPGHAVSAAGPGSVQLALPHGGQQPKALASLKQLFWKTVAVCRMRPPELLAASTYINPEAFAQFDAEGDGTVDAENMLEALKNSSGANLQGELSHIIRQLQACSLVPGFIDIFSESKEGLGVHSSMILRFLHRNRISSLVIPYPMLDHCNNMSTMRSSVLKESLDQLVQKEKDIDKMTNGETSSYWQSDGSARSHWIRLKMKPDVVLRHLSIAVAATDQSYMPQQVTVAVGRSASDLQEVRDVHIPSNVTGYVTLLENANISQLYVQINIKRCLSDGCDTRIHGLRAVGFQRVKKSGVSVSDASAIWYWSLLTSLVTASMETNPAFVQTVLHNTQKALQHMPPLSLSPGSTDFSTFLSPNVLEEVDSFLIRITSCCSTPEVELTLLAFALARGSVAKVMSSLCTITDHLDTPYDASSLISSMASVRQNLLLKYGKPLQLTLQACDVKGKEDKSGPENLLVEPWTRDGFLTETGKTRASTIFSTGTESAFQVTQIRIMVRRGGIGAQCGLVFAYNSSSDKFHAEEHFKRFEKYDKWKLQEFRQFVKSRIGCSSDDLGEDDPIVWFELEEEWDEADVKLQQCRVAKYLMVKFLCTRQESAERLGVQGLSISGYLRPARAEAEQSIICAHCRKDAEESVCGATLLLRTLQFIQQLTHDLVQQKESGLKYKSFLDFTGLDLKIFWNFYSKLKQNPRGECICAQTLLLQLLQSCFSVLQGDALAASEQEKAPAPNPEGVKAAKELYTHLCDVVDRVNGDSVPMEILKQEVRNTLLNGAAIFFPDRQTRRNHLFTMMKNVTEQEHKQSLQLTFRSLCTYFSDKDPGGLLLLPEKSDLASMNISEVLAVMNTLLSVAARECELLMLSGAQGEASSVLLSLFWAVQGSLLSWCYLQLKSTDSEAKDLAVDLIEKYVGQFLASMRVILESLLSQYSGKMIVEKLCNSVFSMAARQLVIFLLDFCTLDISHCTLLREFSTLTDLLKKLCRDPEGGLNKLDVETWQQEQPVVLHTWTKESAHNYENNCHEVSVFVSPGATYFEVEFDERCETEKRYDYLEFTDARGGKIRYDTKVGTDKWPRKVTFKAGPRLQFLFHSDSSNNEWGYKFTVTAYGLPDVAVSWGLDLQLLVSRLMGRLASQCMALKSAHQPAQNFCGPYSELFKGFIQACRKQAPKTDIVAGSAIDQAVNATFAALVYRTPDLYEKLQKYVHSGGKVALSEEFAQVYSLADGIRIWMLEMKQKSLMSLGNEAEDKRSSEAAETNPESLADEPSSPSTPTRRPPFTRGRLRLLSFRSVEEARPVPTVKEKYPVLKDVMDFIKDQSVSHERKHGVVPLATYMRIYKKGDIVDIKGMGTVQKGMPHKCYHGKTGRVYNVTQHAVGIVVNKQVKGKILAKRINVRIEHVKHSKSRDSFRKRVKENDQKKKKAKEKGTGVQLKRQPAPPREAHFVRTNGKEPELLEPIPYEFMA</sequence>
<dbReference type="FunFam" id="2.30.30.70:FF:000005">
    <property type="entry name" value="Uncharacterized protein"/>
    <property type="match status" value="1"/>
</dbReference>
<dbReference type="SUPFAM" id="SSF50104">
    <property type="entry name" value="Translation proteins SH3-like domain"/>
    <property type="match status" value="1"/>
</dbReference>
<dbReference type="PANTHER" id="PTHR22772:SF4">
    <property type="entry name" value="ZINC FINGER ZZ-TYPE AND EF-HAND DOMAIN-CONTAINING PROTEIN 1"/>
    <property type="match status" value="1"/>
</dbReference>
<protein>
    <recommendedName>
        <fullName evidence="4">60S ribosomal protein L21</fullName>
    </recommendedName>
</protein>
<evidence type="ECO:0000256" key="2">
    <source>
        <dbReference type="ARBA" id="ARBA00022980"/>
    </source>
</evidence>
<dbReference type="PROSITE" id="PS01171">
    <property type="entry name" value="RIBOSOMAL_L21E"/>
    <property type="match status" value="1"/>
</dbReference>
<dbReference type="InterPro" id="IPR008991">
    <property type="entry name" value="Translation_prot_SH3-like_sf"/>
</dbReference>
<keyword evidence="9" id="KW-1185">Reference proteome</keyword>
<dbReference type="Gene3D" id="6.10.250.3260">
    <property type="match status" value="1"/>
</dbReference>
<dbReference type="InterPro" id="IPR004939">
    <property type="entry name" value="APC_su10/DOC_dom"/>
</dbReference>
<feature type="compositionally biased region" description="Basic and acidic residues" evidence="5">
    <location>
        <begin position="1440"/>
        <end position="1450"/>
    </location>
</feature>
<evidence type="ECO:0000313" key="9">
    <source>
        <dbReference type="Proteomes" id="UP000011518"/>
    </source>
</evidence>
<dbReference type="FunCoup" id="L8Y7Y2">
    <property type="interactions" value="1929"/>
</dbReference>
<dbReference type="Proteomes" id="UP000011518">
    <property type="component" value="Unassembled WGS sequence"/>
</dbReference>
<evidence type="ECO:0000256" key="4">
    <source>
        <dbReference type="ARBA" id="ARBA00035327"/>
    </source>
</evidence>
<dbReference type="EMBL" id="KB365706">
    <property type="protein sequence ID" value="ELV11189.1"/>
    <property type="molecule type" value="Genomic_DNA"/>
</dbReference>
<dbReference type="PROSITE" id="PS50222">
    <property type="entry name" value="EF_HAND_2"/>
    <property type="match status" value="1"/>
</dbReference>
<comment type="similarity">
    <text evidence="1">Belongs to the eukaryotic ribosomal protein eL21 family.</text>
</comment>
<dbReference type="GO" id="GO:1990904">
    <property type="term" value="C:ribonucleoprotein complex"/>
    <property type="evidence" value="ECO:0007669"/>
    <property type="project" value="UniProtKB-KW"/>
</dbReference>
<evidence type="ECO:0000259" key="7">
    <source>
        <dbReference type="PROSITE" id="PS51284"/>
    </source>
</evidence>
<dbReference type="Gene3D" id="2.30.30.70">
    <property type="entry name" value="Ribosomal protein L21"/>
    <property type="match status" value="1"/>
</dbReference>
<dbReference type="InterPro" id="IPR040099">
    <property type="entry name" value="ZZEF1"/>
</dbReference>
<reference evidence="9" key="1">
    <citation type="submission" date="2012-07" db="EMBL/GenBank/DDBJ databases">
        <title>Genome of the Chinese tree shrew, a rising model animal genetically related to primates.</title>
        <authorList>
            <person name="Zhang G."/>
            <person name="Fan Y."/>
            <person name="Yao Y."/>
            <person name="Huang Z."/>
        </authorList>
    </citation>
    <scope>NUCLEOTIDE SEQUENCE [LARGE SCALE GENOMIC DNA]</scope>
</reference>
<dbReference type="SMART" id="SM01337">
    <property type="entry name" value="APC10"/>
    <property type="match status" value="1"/>
</dbReference>
<gene>
    <name evidence="8" type="ORF">TREES_T100018964</name>
</gene>
<dbReference type="InterPro" id="IPR001147">
    <property type="entry name" value="Ribosomal_eL21"/>
</dbReference>
<dbReference type="STRING" id="246437.L8Y7Y2"/>
<accession>L8Y7Y2</accession>
<dbReference type="InterPro" id="IPR036948">
    <property type="entry name" value="Ribosomal_eL21_sf"/>
</dbReference>
<name>L8Y7Y2_TUPCH</name>
<dbReference type="InterPro" id="IPR002048">
    <property type="entry name" value="EF_hand_dom"/>
</dbReference>
<evidence type="ECO:0000259" key="6">
    <source>
        <dbReference type="PROSITE" id="PS50222"/>
    </source>
</evidence>
<evidence type="ECO:0000256" key="3">
    <source>
        <dbReference type="ARBA" id="ARBA00023274"/>
    </source>
</evidence>
<evidence type="ECO:0000256" key="1">
    <source>
        <dbReference type="ARBA" id="ARBA00008427"/>
    </source>
</evidence>
<proteinExistence type="inferred from homology"/>
<evidence type="ECO:0000313" key="8">
    <source>
        <dbReference type="EMBL" id="ELV11189.1"/>
    </source>
</evidence>
<dbReference type="GO" id="GO:0003735">
    <property type="term" value="F:structural constituent of ribosome"/>
    <property type="evidence" value="ECO:0007669"/>
    <property type="project" value="InterPro"/>
</dbReference>
<feature type="domain" description="EF-hand" evidence="6">
    <location>
        <begin position="65"/>
        <end position="93"/>
    </location>
</feature>
<dbReference type="FunFam" id="6.10.250.3260:FF:000001">
    <property type="entry name" value="60S ribosomal protein L21"/>
    <property type="match status" value="1"/>
</dbReference>
<reference evidence="9" key="2">
    <citation type="journal article" date="2013" name="Nat. Commun.">
        <title>Genome of the Chinese tree shrew.</title>
        <authorList>
            <person name="Fan Y."/>
            <person name="Huang Z.Y."/>
            <person name="Cao C.C."/>
            <person name="Chen C.S."/>
            <person name="Chen Y.X."/>
            <person name="Fan D.D."/>
            <person name="He J."/>
            <person name="Hou H.L."/>
            <person name="Hu L."/>
            <person name="Hu X.T."/>
            <person name="Jiang X.T."/>
            <person name="Lai R."/>
            <person name="Lang Y.S."/>
            <person name="Liang B."/>
            <person name="Liao S.G."/>
            <person name="Mu D."/>
            <person name="Ma Y.Y."/>
            <person name="Niu Y.Y."/>
            <person name="Sun X.Q."/>
            <person name="Xia J.Q."/>
            <person name="Xiao J."/>
            <person name="Xiong Z.Q."/>
            <person name="Xu L."/>
            <person name="Yang L."/>
            <person name="Zhang Y."/>
            <person name="Zhao W."/>
            <person name="Zhao X.D."/>
            <person name="Zheng Y.T."/>
            <person name="Zhou J.M."/>
            <person name="Zhu Y.B."/>
            <person name="Zhang G.J."/>
            <person name="Wang J."/>
            <person name="Yao Y.G."/>
        </authorList>
    </citation>
    <scope>NUCLEOTIDE SEQUENCE [LARGE SCALE GENOMIC DNA]</scope>
</reference>
<dbReference type="Pfam" id="PF03256">
    <property type="entry name" value="ANAPC10"/>
    <property type="match status" value="1"/>
</dbReference>
<keyword evidence="2" id="KW-0689">Ribosomal protein</keyword>
<feature type="region of interest" description="Disordered" evidence="5">
    <location>
        <begin position="1244"/>
        <end position="1280"/>
    </location>
</feature>
<dbReference type="SUPFAM" id="SSF49785">
    <property type="entry name" value="Galactose-binding domain-like"/>
    <property type="match status" value="1"/>
</dbReference>
<dbReference type="PROSITE" id="PS51284">
    <property type="entry name" value="DOC"/>
    <property type="match status" value="1"/>
</dbReference>
<dbReference type="InterPro" id="IPR018259">
    <property type="entry name" value="Ribosomal_eL21_CS"/>
</dbReference>
<dbReference type="Pfam" id="PF01157">
    <property type="entry name" value="Ribosomal_L21e"/>
    <property type="match status" value="1"/>
</dbReference>
<feature type="compositionally biased region" description="Low complexity" evidence="5">
    <location>
        <begin position="1267"/>
        <end position="1280"/>
    </location>
</feature>
<dbReference type="Gene3D" id="2.60.120.260">
    <property type="entry name" value="Galactose-binding domain-like"/>
    <property type="match status" value="1"/>
</dbReference>
<feature type="compositionally biased region" description="Basic and acidic residues" evidence="5">
    <location>
        <begin position="1401"/>
        <end position="1418"/>
    </location>
</feature>
<evidence type="ECO:0000256" key="5">
    <source>
        <dbReference type="SAM" id="MobiDB-lite"/>
    </source>
</evidence>
<dbReference type="InParanoid" id="L8Y7Y2"/>
<dbReference type="GO" id="GO:0005840">
    <property type="term" value="C:ribosome"/>
    <property type="evidence" value="ECO:0007669"/>
    <property type="project" value="UniProtKB-KW"/>
</dbReference>
<dbReference type="PANTHER" id="PTHR22772">
    <property type="entry name" value="NOVEL ZZ TYPE ZINC FINGER DOMAIN CONTAINING PROTEIN"/>
    <property type="match status" value="1"/>
</dbReference>
<feature type="domain" description="DOC" evidence="7">
    <location>
        <begin position="141"/>
        <end position="320"/>
    </location>
</feature>
<dbReference type="InterPro" id="IPR008979">
    <property type="entry name" value="Galactose-bd-like_sf"/>
</dbReference>
<dbReference type="GO" id="GO:0005509">
    <property type="term" value="F:calcium ion binding"/>
    <property type="evidence" value="ECO:0007669"/>
    <property type="project" value="InterPro"/>
</dbReference>
<dbReference type="eggNOG" id="KOG1426">
    <property type="taxonomic scope" value="Eukaryota"/>
</dbReference>
<keyword evidence="3" id="KW-0687">Ribonucleoprotein</keyword>
<feature type="region of interest" description="Disordered" evidence="5">
    <location>
        <begin position="1401"/>
        <end position="1450"/>
    </location>
</feature>
<dbReference type="GO" id="GO:0006412">
    <property type="term" value="P:translation"/>
    <property type="evidence" value="ECO:0007669"/>
    <property type="project" value="InterPro"/>
</dbReference>
<organism evidence="8 9">
    <name type="scientific">Tupaia chinensis</name>
    <name type="common">Chinese tree shrew</name>
    <name type="synonym">Tupaia belangeri chinensis</name>
    <dbReference type="NCBI Taxonomy" id="246437"/>
    <lineage>
        <taxon>Eukaryota</taxon>
        <taxon>Metazoa</taxon>
        <taxon>Chordata</taxon>
        <taxon>Craniata</taxon>
        <taxon>Vertebrata</taxon>
        <taxon>Euteleostomi</taxon>
        <taxon>Mammalia</taxon>
        <taxon>Eutheria</taxon>
        <taxon>Euarchontoglires</taxon>
        <taxon>Scandentia</taxon>
        <taxon>Tupaiidae</taxon>
        <taxon>Tupaia</taxon>
    </lineage>
</organism>